<dbReference type="PANTHER" id="PTHR13422:SF12">
    <property type="entry name" value="SIN3-HDAC COMPLEX-ASSOCIATED FACTOR"/>
    <property type="match status" value="1"/>
</dbReference>
<dbReference type="InterPro" id="IPR026065">
    <property type="entry name" value="FAM60A"/>
</dbReference>
<evidence type="ECO:0000256" key="1">
    <source>
        <dbReference type="SAM" id="MobiDB-lite"/>
    </source>
</evidence>
<feature type="region of interest" description="Disordered" evidence="1">
    <location>
        <begin position="231"/>
        <end position="280"/>
    </location>
</feature>
<dbReference type="InParanoid" id="A0A482XFJ0"/>
<dbReference type="STRING" id="195883.A0A482XFJ0"/>
<dbReference type="OrthoDB" id="10023333at2759"/>
<sequence length="304" mass="32836">MFSFHKPKVYRSSSGCCICKAKSSSSRFTDSKKYESDFVECFQLQEPRSGEVCNACVLLVKRWKKLPEGSQRNWRHVVDARAGPGTKSATKFKSKQKRKMKSKASAAAEEHMDEDGKKDVAMMDSMREQSPSALSDEINGGDSLSDLSVPPSPTPSEDQQPPSFTPSTPSNPHRTRSMLKRLAPPPLPAPISEFIDTDYWKREKVCCGIVFKGRHGQLLIDTRFFKPCHSRRKSLATPPPVAAAEPPQVACPATSATTATASSPPFSDASSDSGYDESSNQSEVTSLLSIAAAAAAASAAASAN</sequence>
<dbReference type="GO" id="GO:0030336">
    <property type="term" value="P:negative regulation of cell migration"/>
    <property type="evidence" value="ECO:0007669"/>
    <property type="project" value="TreeGrafter"/>
</dbReference>
<comment type="caution">
    <text evidence="2">The sequence shown here is derived from an EMBL/GenBank/DDBJ whole genome shotgun (WGS) entry which is preliminary data.</text>
</comment>
<proteinExistence type="predicted"/>
<gene>
    <name evidence="2" type="ORF">LSTR_LSTR003889</name>
</gene>
<reference evidence="2 3" key="1">
    <citation type="journal article" date="2017" name="Gigascience">
        <title>Genome sequence of the small brown planthopper, Laodelphax striatellus.</title>
        <authorList>
            <person name="Zhu J."/>
            <person name="Jiang F."/>
            <person name="Wang X."/>
            <person name="Yang P."/>
            <person name="Bao Y."/>
            <person name="Zhao W."/>
            <person name="Wang W."/>
            <person name="Lu H."/>
            <person name="Wang Q."/>
            <person name="Cui N."/>
            <person name="Li J."/>
            <person name="Chen X."/>
            <person name="Luo L."/>
            <person name="Yu J."/>
            <person name="Kang L."/>
            <person name="Cui F."/>
        </authorList>
    </citation>
    <scope>NUCLEOTIDE SEQUENCE [LARGE SCALE GENOMIC DNA]</scope>
    <source>
        <strain evidence="2">Lst14</strain>
    </source>
</reference>
<feature type="compositionally biased region" description="Basic and acidic residues" evidence="1">
    <location>
        <begin position="108"/>
        <end position="127"/>
    </location>
</feature>
<evidence type="ECO:0008006" key="4">
    <source>
        <dbReference type="Google" id="ProtNLM"/>
    </source>
</evidence>
<feature type="compositionally biased region" description="Low complexity" evidence="1">
    <location>
        <begin position="242"/>
        <end position="273"/>
    </location>
</feature>
<dbReference type="Pfam" id="PF15396">
    <property type="entry name" value="FAM60A"/>
    <property type="match status" value="1"/>
</dbReference>
<dbReference type="PANTHER" id="PTHR13422">
    <property type="entry name" value="SIN3-HDAC COMPLEX-ASSOCIATED FACTOR"/>
    <property type="match status" value="1"/>
</dbReference>
<accession>A0A482XFJ0</accession>
<protein>
    <recommendedName>
        <fullName evidence="4">Protein FAM60A</fullName>
    </recommendedName>
</protein>
<dbReference type="AlphaFoldDB" id="A0A482XFJ0"/>
<dbReference type="EMBL" id="QKKF02011224">
    <property type="protein sequence ID" value="RZF44249.1"/>
    <property type="molecule type" value="Genomic_DNA"/>
</dbReference>
<organism evidence="2 3">
    <name type="scientific">Laodelphax striatellus</name>
    <name type="common">Small brown planthopper</name>
    <name type="synonym">Delphax striatella</name>
    <dbReference type="NCBI Taxonomy" id="195883"/>
    <lineage>
        <taxon>Eukaryota</taxon>
        <taxon>Metazoa</taxon>
        <taxon>Ecdysozoa</taxon>
        <taxon>Arthropoda</taxon>
        <taxon>Hexapoda</taxon>
        <taxon>Insecta</taxon>
        <taxon>Pterygota</taxon>
        <taxon>Neoptera</taxon>
        <taxon>Paraneoptera</taxon>
        <taxon>Hemiptera</taxon>
        <taxon>Auchenorrhyncha</taxon>
        <taxon>Fulgoroidea</taxon>
        <taxon>Delphacidae</taxon>
        <taxon>Criomorphinae</taxon>
        <taxon>Laodelphax</taxon>
    </lineage>
</organism>
<name>A0A482XFJ0_LAOST</name>
<keyword evidence="3" id="KW-1185">Reference proteome</keyword>
<evidence type="ECO:0000313" key="2">
    <source>
        <dbReference type="EMBL" id="RZF44249.1"/>
    </source>
</evidence>
<feature type="region of interest" description="Disordered" evidence="1">
    <location>
        <begin position="79"/>
        <end position="191"/>
    </location>
</feature>
<feature type="compositionally biased region" description="Low complexity" evidence="1">
    <location>
        <begin position="161"/>
        <end position="172"/>
    </location>
</feature>
<evidence type="ECO:0000313" key="3">
    <source>
        <dbReference type="Proteomes" id="UP000291343"/>
    </source>
</evidence>
<dbReference type="Proteomes" id="UP000291343">
    <property type="component" value="Unassembled WGS sequence"/>
</dbReference>
<feature type="compositionally biased region" description="Basic residues" evidence="1">
    <location>
        <begin position="90"/>
        <end position="102"/>
    </location>
</feature>
<dbReference type="GO" id="GO:0070822">
    <property type="term" value="C:Sin3-type complex"/>
    <property type="evidence" value="ECO:0007669"/>
    <property type="project" value="TreeGrafter"/>
</dbReference>